<proteinExistence type="predicted"/>
<dbReference type="CDD" id="cd12087">
    <property type="entry name" value="TM_EGFR-like"/>
    <property type="match status" value="1"/>
</dbReference>
<dbReference type="Proteomes" id="UP000297452">
    <property type="component" value="Unassembled WGS sequence"/>
</dbReference>
<gene>
    <name evidence="7" type="ORF">BOTNAR_0177g00130</name>
</gene>
<feature type="compositionally biased region" description="Pro residues" evidence="5">
    <location>
        <begin position="300"/>
        <end position="311"/>
    </location>
</feature>
<evidence type="ECO:0000313" key="8">
    <source>
        <dbReference type="Proteomes" id="UP000297452"/>
    </source>
</evidence>
<dbReference type="EMBL" id="PQXJ01000177">
    <property type="protein sequence ID" value="TGO58651.1"/>
    <property type="molecule type" value="Genomic_DNA"/>
</dbReference>
<feature type="region of interest" description="Disordered" evidence="5">
    <location>
        <begin position="167"/>
        <end position="201"/>
    </location>
</feature>
<accession>A0A4Z1IAM1</accession>
<keyword evidence="8" id="KW-1185">Reference proteome</keyword>
<evidence type="ECO:0000313" key="7">
    <source>
        <dbReference type="EMBL" id="TGO58651.1"/>
    </source>
</evidence>
<dbReference type="PANTHER" id="PTHR15549:SF30">
    <property type="entry name" value="MID2 DOMAIN-CONTAINING PROTEIN"/>
    <property type="match status" value="1"/>
</dbReference>
<protein>
    <submittedName>
        <fullName evidence="7">Uncharacterized protein</fullName>
    </submittedName>
</protein>
<dbReference type="AlphaFoldDB" id="A0A4Z1IAM1"/>
<organism evidence="7 8">
    <name type="scientific">Botryotinia narcissicola</name>
    <dbReference type="NCBI Taxonomy" id="278944"/>
    <lineage>
        <taxon>Eukaryota</taxon>
        <taxon>Fungi</taxon>
        <taxon>Dikarya</taxon>
        <taxon>Ascomycota</taxon>
        <taxon>Pezizomycotina</taxon>
        <taxon>Leotiomycetes</taxon>
        <taxon>Helotiales</taxon>
        <taxon>Sclerotiniaceae</taxon>
        <taxon>Botryotinia</taxon>
    </lineage>
</organism>
<feature type="compositionally biased region" description="Polar residues" evidence="5">
    <location>
        <begin position="767"/>
        <end position="781"/>
    </location>
</feature>
<dbReference type="InterPro" id="IPR051694">
    <property type="entry name" value="Immunoregulatory_rcpt-like"/>
</dbReference>
<evidence type="ECO:0000256" key="5">
    <source>
        <dbReference type="SAM" id="MobiDB-lite"/>
    </source>
</evidence>
<keyword evidence="3 6" id="KW-1133">Transmembrane helix</keyword>
<sequence>MSTTPMGSCPLGGNWWICLDQSPTFFGCCASDPCNRIGCPEEDLLAAGMGTAGGPDASSNDGSYWPNAGCPNGGVWYTCSRQTPSFQGCCDDSNEPGSIEKFDPCHENGCPLSRLYAAAFDSVPATFASVISYKSPSARTSSLSISTMLTLPSSTTSSSILSSISASHSSSLPSTTSSPVTNSTADTTSTHTPSSQLSATASATVSSTAHSSSSKLPINAIIGSALGGVVVILLVLLVIFCVQRRKKRSPLAGTVEPYYQPPPQDMSVVKVTSSPFVHEGGPSDAKASQKDYRLVSEIPSSPPLSPAPPYQSAPQSPEISNYHEIDSSILHEVESPPLQQKSIFSRLGTVELPGIPAKLKHQPFSDAALATLATAKGAQKATFEQLDSDTGKLETRDQWILAPIGRTCIVLLEIGGYVQAKTLHFKGAVISIHARAMLLVALKLTYILWHLSRILPTATFPLPITSMKIPPGASTTDQFLSSAYTKSSRTTPRNSTGYSTQSFSNYLNPGAEPTTSSILYFTTSSISISTRSTRPSKTLTSCNAANDESTFMAAIPSIVTVKSISTFTAVRISVYTVPYSPSDTISPSDSLPLFTTKSTSVPKSPDSCSITSPLHAASSTSLSPTTSIALPSGTTTDTRLIAWGASGGVAFILIFALVSWLLRRRRKRANENNSKPITASLSTRLPWKKTSKEIPRISLSSYPFKGMAPSTSNTSEEGVNETWSASLRDYRNLGLMNVSKLGLNNDSEPSNQKPTHLSGYESHHSRPFQSQALPSNEISTSLGGELDRNSFAQRMVQEVGMELICKVVM</sequence>
<evidence type="ECO:0000256" key="3">
    <source>
        <dbReference type="ARBA" id="ARBA00022989"/>
    </source>
</evidence>
<dbReference type="GO" id="GO:0071944">
    <property type="term" value="C:cell periphery"/>
    <property type="evidence" value="ECO:0007669"/>
    <property type="project" value="UniProtKB-ARBA"/>
</dbReference>
<keyword evidence="4 6" id="KW-0472">Membrane</keyword>
<feature type="region of interest" description="Disordered" evidence="5">
    <location>
        <begin position="741"/>
        <end position="781"/>
    </location>
</feature>
<feature type="transmembrane region" description="Helical" evidence="6">
    <location>
        <begin position="220"/>
        <end position="242"/>
    </location>
</feature>
<dbReference type="OrthoDB" id="3692311at2759"/>
<evidence type="ECO:0000256" key="6">
    <source>
        <dbReference type="SAM" id="Phobius"/>
    </source>
</evidence>
<feature type="transmembrane region" description="Helical" evidence="6">
    <location>
        <begin position="428"/>
        <end position="449"/>
    </location>
</feature>
<dbReference type="STRING" id="278944.A0A4Z1IAM1"/>
<feature type="region of interest" description="Disordered" evidence="5">
    <location>
        <begin position="296"/>
        <end position="318"/>
    </location>
</feature>
<reference evidence="7 8" key="1">
    <citation type="submission" date="2017-12" db="EMBL/GenBank/DDBJ databases">
        <title>Comparative genomics of Botrytis spp.</title>
        <authorList>
            <person name="Valero-Jimenez C.A."/>
            <person name="Tapia P."/>
            <person name="Veloso J."/>
            <person name="Silva-Moreno E."/>
            <person name="Staats M."/>
            <person name="Valdes J.H."/>
            <person name="Van Kan J.A.L."/>
        </authorList>
    </citation>
    <scope>NUCLEOTIDE SEQUENCE [LARGE SCALE GENOMIC DNA]</scope>
    <source>
        <strain evidence="7 8">MUCL2120</strain>
    </source>
</reference>
<comment type="subcellular location">
    <subcellularLocation>
        <location evidence="1">Membrane</location>
        <topology evidence="1">Single-pass membrane protein</topology>
    </subcellularLocation>
</comment>
<evidence type="ECO:0000256" key="1">
    <source>
        <dbReference type="ARBA" id="ARBA00004167"/>
    </source>
</evidence>
<name>A0A4Z1IAM1_9HELO</name>
<feature type="transmembrane region" description="Helical" evidence="6">
    <location>
        <begin position="640"/>
        <end position="662"/>
    </location>
</feature>
<evidence type="ECO:0000256" key="4">
    <source>
        <dbReference type="ARBA" id="ARBA00023136"/>
    </source>
</evidence>
<feature type="compositionally biased region" description="Polar residues" evidence="5">
    <location>
        <begin position="742"/>
        <end position="755"/>
    </location>
</feature>
<dbReference type="GO" id="GO:0016020">
    <property type="term" value="C:membrane"/>
    <property type="evidence" value="ECO:0007669"/>
    <property type="project" value="UniProtKB-SubCell"/>
</dbReference>
<evidence type="ECO:0000256" key="2">
    <source>
        <dbReference type="ARBA" id="ARBA00022692"/>
    </source>
</evidence>
<comment type="caution">
    <text evidence="7">The sequence shown here is derived from an EMBL/GenBank/DDBJ whole genome shotgun (WGS) entry which is preliminary data.</text>
</comment>
<dbReference type="PANTHER" id="PTHR15549">
    <property type="entry name" value="PAIRED IMMUNOGLOBULIN-LIKE TYPE 2 RECEPTOR"/>
    <property type="match status" value="1"/>
</dbReference>
<keyword evidence="2 6" id="KW-0812">Transmembrane</keyword>